<name>A0A8T1PUU7_CARIL</name>
<proteinExistence type="predicted"/>
<evidence type="ECO:0000313" key="2">
    <source>
        <dbReference type="Proteomes" id="UP000811609"/>
    </source>
</evidence>
<dbReference type="Proteomes" id="UP000811609">
    <property type="component" value="Chromosome 8"/>
</dbReference>
<protein>
    <submittedName>
        <fullName evidence="1">Uncharacterized protein</fullName>
    </submittedName>
</protein>
<reference evidence="1" key="1">
    <citation type="submission" date="2020-12" db="EMBL/GenBank/DDBJ databases">
        <title>WGS assembly of Carya illinoinensis cv. Pawnee.</title>
        <authorList>
            <person name="Platts A."/>
            <person name="Shu S."/>
            <person name="Wright S."/>
            <person name="Barry K."/>
            <person name="Edger P."/>
            <person name="Pires J.C."/>
            <person name="Schmutz J."/>
        </authorList>
    </citation>
    <scope>NUCLEOTIDE SEQUENCE</scope>
    <source>
        <tissue evidence="1">Leaf</tissue>
    </source>
</reference>
<comment type="caution">
    <text evidence="1">The sequence shown here is derived from an EMBL/GenBank/DDBJ whole genome shotgun (WGS) entry which is preliminary data.</text>
</comment>
<gene>
    <name evidence="1" type="ORF">CIPAW_08G133000</name>
</gene>
<accession>A0A8T1PUU7</accession>
<evidence type="ECO:0000313" key="1">
    <source>
        <dbReference type="EMBL" id="KAG6645594.1"/>
    </source>
</evidence>
<sequence length="35" mass="4200">MPFHIRLEIAPWKFETALRKKRSRVIVRVAWFGGC</sequence>
<dbReference type="EMBL" id="CM031816">
    <property type="protein sequence ID" value="KAG6645594.1"/>
    <property type="molecule type" value="Genomic_DNA"/>
</dbReference>
<organism evidence="1 2">
    <name type="scientific">Carya illinoinensis</name>
    <name type="common">Pecan</name>
    <dbReference type="NCBI Taxonomy" id="32201"/>
    <lineage>
        <taxon>Eukaryota</taxon>
        <taxon>Viridiplantae</taxon>
        <taxon>Streptophyta</taxon>
        <taxon>Embryophyta</taxon>
        <taxon>Tracheophyta</taxon>
        <taxon>Spermatophyta</taxon>
        <taxon>Magnoliopsida</taxon>
        <taxon>eudicotyledons</taxon>
        <taxon>Gunneridae</taxon>
        <taxon>Pentapetalae</taxon>
        <taxon>rosids</taxon>
        <taxon>fabids</taxon>
        <taxon>Fagales</taxon>
        <taxon>Juglandaceae</taxon>
        <taxon>Carya</taxon>
    </lineage>
</organism>
<dbReference type="AlphaFoldDB" id="A0A8T1PUU7"/>
<keyword evidence="2" id="KW-1185">Reference proteome</keyword>